<keyword evidence="2" id="KW-0805">Transcription regulation</keyword>
<name>A0ABX4IQR6_9ENTR</name>
<dbReference type="Pfam" id="PF06530">
    <property type="entry name" value="Phage_antitermQ"/>
    <property type="match status" value="1"/>
</dbReference>
<keyword evidence="6" id="KW-1185">Reference proteome</keyword>
<comment type="similarity">
    <text evidence="1">Belongs to the phage antitermination Q type 1 family.</text>
</comment>
<evidence type="ECO:0000256" key="2">
    <source>
        <dbReference type="ARBA" id="ARBA00023015"/>
    </source>
</evidence>
<dbReference type="Proteomes" id="UP000219642">
    <property type="component" value="Unassembled WGS sequence"/>
</dbReference>
<evidence type="ECO:0000256" key="1">
    <source>
        <dbReference type="ARBA" id="ARBA00010234"/>
    </source>
</evidence>
<reference evidence="5 6" key="1">
    <citation type="submission" date="2017-06" db="EMBL/GenBank/DDBJ databases">
        <title>Draft genome sequence of nitrogen-fixing Kosakonia pseudosacchari strain NN143 isolated from sugarcane roots.</title>
        <authorList>
            <person name="Li Y."/>
            <person name="Li S."/>
            <person name="Lin L."/>
            <person name="Wu X."/>
            <person name="Yang L."/>
            <person name="Li Y."/>
            <person name="An Q."/>
        </authorList>
    </citation>
    <scope>NUCLEOTIDE SEQUENCE [LARGE SCALE GENOMIC DNA]</scope>
    <source>
        <strain evidence="5 6">NN143</strain>
    </source>
</reference>
<accession>A0ABX4IQR6</accession>
<evidence type="ECO:0000313" key="5">
    <source>
        <dbReference type="EMBL" id="PDO86705.1"/>
    </source>
</evidence>
<evidence type="ECO:0000256" key="3">
    <source>
        <dbReference type="ARBA" id="ARBA00023125"/>
    </source>
</evidence>
<evidence type="ECO:0000256" key="4">
    <source>
        <dbReference type="ARBA" id="ARBA00023163"/>
    </source>
</evidence>
<comment type="caution">
    <text evidence="5">The sequence shown here is derived from an EMBL/GenBank/DDBJ whole genome shotgun (WGS) entry which is preliminary data.</text>
</comment>
<dbReference type="RefSeq" id="WP_097400471.1">
    <property type="nucleotide sequence ID" value="NZ_CP158850.1"/>
</dbReference>
<dbReference type="EMBL" id="NITV01000005">
    <property type="protein sequence ID" value="PDO86705.1"/>
    <property type="molecule type" value="Genomic_DNA"/>
</dbReference>
<proteinExistence type="inferred from homology"/>
<organism evidence="5 6">
    <name type="scientific">Kosakonia pseudosacchari</name>
    <dbReference type="NCBI Taxonomy" id="1646340"/>
    <lineage>
        <taxon>Bacteria</taxon>
        <taxon>Pseudomonadati</taxon>
        <taxon>Pseudomonadota</taxon>
        <taxon>Gammaproteobacteria</taxon>
        <taxon>Enterobacterales</taxon>
        <taxon>Enterobacteriaceae</taxon>
        <taxon>Kosakonia</taxon>
    </lineage>
</organism>
<keyword evidence="4" id="KW-0804">Transcription</keyword>
<protein>
    <submittedName>
        <fullName evidence="5">Antitermination protein</fullName>
    </submittedName>
</protein>
<evidence type="ECO:0000313" key="6">
    <source>
        <dbReference type="Proteomes" id="UP000219642"/>
    </source>
</evidence>
<sequence length="143" mass="16074">MRDIRMVLERWGAWAASADNGIYYAPVAAGFKGLLPSSRKSRPSCSDDDGLIINEAMVRLKKHDPLLCVMLEWYYVLEIPVRTMGSRLGVSHTQILKRLQAGEGFVEGALAMIDVTLEIDRECQKEQVYTAKAKKVVEFQKAI</sequence>
<dbReference type="InterPro" id="IPR010534">
    <property type="entry name" value="Phage_933W_GpQ"/>
</dbReference>
<keyword evidence="3" id="KW-0238">DNA-binding</keyword>
<gene>
    <name evidence="5" type="ORF">BK796_09615</name>
</gene>